<dbReference type="InterPro" id="IPR036890">
    <property type="entry name" value="HATPase_C_sf"/>
</dbReference>
<accession>A0A9J6QTP1</accession>
<evidence type="ECO:0000313" key="4">
    <source>
        <dbReference type="EMBL" id="MCU7379435.1"/>
    </source>
</evidence>
<dbReference type="GO" id="GO:0005524">
    <property type="term" value="F:ATP binding"/>
    <property type="evidence" value="ECO:0007669"/>
    <property type="project" value="UniProtKB-KW"/>
</dbReference>
<evidence type="ECO:0000259" key="2">
    <source>
        <dbReference type="Pfam" id="PF14501"/>
    </source>
</evidence>
<feature type="transmembrane region" description="Helical" evidence="1">
    <location>
        <begin position="7"/>
        <end position="26"/>
    </location>
</feature>
<dbReference type="GO" id="GO:0042802">
    <property type="term" value="F:identical protein binding"/>
    <property type="evidence" value="ECO:0007669"/>
    <property type="project" value="TreeGrafter"/>
</dbReference>
<dbReference type="Proteomes" id="UP001065549">
    <property type="component" value="Unassembled WGS sequence"/>
</dbReference>
<keyword evidence="1" id="KW-0812">Transmembrane</keyword>
<evidence type="ECO:0000313" key="5">
    <source>
        <dbReference type="Proteomes" id="UP001065549"/>
    </source>
</evidence>
<dbReference type="Gene3D" id="3.30.565.10">
    <property type="entry name" value="Histidine kinase-like ATPase, C-terminal domain"/>
    <property type="match status" value="1"/>
</dbReference>
<dbReference type="EMBL" id="JAOSHN010000001">
    <property type="protein sequence ID" value="MCU7376886.1"/>
    <property type="molecule type" value="Genomic_DNA"/>
</dbReference>
<dbReference type="RefSeq" id="WP_148396007.1">
    <property type="nucleotide sequence ID" value="NZ_JAJAGH010000005.1"/>
</dbReference>
<dbReference type="PANTHER" id="PTHR40448">
    <property type="entry name" value="TWO-COMPONENT SENSOR HISTIDINE KINASE"/>
    <property type="match status" value="1"/>
</dbReference>
<dbReference type="AlphaFoldDB" id="A0A9J6QTP1"/>
<dbReference type="PANTHER" id="PTHR40448:SF1">
    <property type="entry name" value="TWO-COMPONENT SENSOR HISTIDINE KINASE"/>
    <property type="match status" value="1"/>
</dbReference>
<gene>
    <name evidence="3" type="ORF">OBO34_00795</name>
    <name evidence="4" type="ORF">OBO34_13890</name>
</gene>
<name>A0A9J6QTP1_9FIRM</name>
<keyword evidence="5" id="KW-1185">Reference proteome</keyword>
<organism evidence="3 5">
    <name type="scientific">Hominibacterium faecale</name>
    <dbReference type="NCBI Taxonomy" id="2839743"/>
    <lineage>
        <taxon>Bacteria</taxon>
        <taxon>Bacillati</taxon>
        <taxon>Bacillota</taxon>
        <taxon>Clostridia</taxon>
        <taxon>Peptostreptococcales</taxon>
        <taxon>Anaerovoracaceae</taxon>
        <taxon>Hominibacterium</taxon>
    </lineage>
</organism>
<dbReference type="EMBL" id="JAOSHN010000005">
    <property type="protein sequence ID" value="MCU7379435.1"/>
    <property type="molecule type" value="Genomic_DNA"/>
</dbReference>
<dbReference type="Pfam" id="PF14501">
    <property type="entry name" value="HATPase_c_5"/>
    <property type="match status" value="1"/>
</dbReference>
<dbReference type="SUPFAM" id="SSF55874">
    <property type="entry name" value="ATPase domain of HSP90 chaperone/DNA topoisomerase II/histidine kinase"/>
    <property type="match status" value="1"/>
</dbReference>
<proteinExistence type="predicted"/>
<keyword evidence="3" id="KW-0547">Nucleotide-binding</keyword>
<sequence>MAIYTDAVLLMMILLAVLTIVFVLVYRSHKKIVEENQTMLKQWTAQDQYMEGLRSFSEEVREMSSEVRKAAQVFESDAVRDLSQQLHMEQACLDSCNALLSMVQSGNPVADALLFSKTAVCQNLNIRFEVSRFQIPENKMTEIELTSLIGNLLDNAIEAAHAASDPHPFVTLHCDFRSGILLIRVKNTKVSTARPIETNMQTTKLNKDYHGLGLHILSSIVKKYDGTMKMTDQGDTFQTSVSLVLG</sequence>
<dbReference type="CDD" id="cd16935">
    <property type="entry name" value="HATPase_AgrC-ComD-like"/>
    <property type="match status" value="1"/>
</dbReference>
<keyword evidence="3" id="KW-0067">ATP-binding</keyword>
<evidence type="ECO:0000256" key="1">
    <source>
        <dbReference type="SAM" id="Phobius"/>
    </source>
</evidence>
<comment type="caution">
    <text evidence="3">The sequence shown here is derived from an EMBL/GenBank/DDBJ whole genome shotgun (WGS) entry which is preliminary data.</text>
</comment>
<keyword evidence="1" id="KW-1133">Transmembrane helix</keyword>
<dbReference type="InterPro" id="IPR032834">
    <property type="entry name" value="NatK-like_C"/>
</dbReference>
<evidence type="ECO:0000313" key="3">
    <source>
        <dbReference type="EMBL" id="MCU7376886.1"/>
    </source>
</evidence>
<reference evidence="3" key="1">
    <citation type="submission" date="2022-09" db="EMBL/GenBank/DDBJ databases">
        <title>Culturomic study of gut microbiota in children with autism spectrum disorder.</title>
        <authorList>
            <person name="Efimov B.A."/>
            <person name="Chaplin A.V."/>
            <person name="Sokolova S.R."/>
            <person name="Pikina A.P."/>
            <person name="Korzhanova M."/>
            <person name="Belova V."/>
            <person name="Korostin D."/>
        </authorList>
    </citation>
    <scope>NUCLEOTIDE SEQUENCE</scope>
    <source>
        <strain evidence="3">ASD5510</strain>
    </source>
</reference>
<feature type="domain" description="Sensor histidine kinase NatK-like C-terminal" evidence="2">
    <location>
        <begin position="142"/>
        <end position="242"/>
    </location>
</feature>
<keyword evidence="1" id="KW-0472">Membrane</keyword>
<protein>
    <submittedName>
        <fullName evidence="3">ATP-binding protein</fullName>
    </submittedName>
</protein>